<reference evidence="2 3" key="1">
    <citation type="submission" date="2021-02" db="EMBL/GenBank/DDBJ databases">
        <authorList>
            <person name="Ra J.-S."/>
        </authorList>
    </citation>
    <scope>NUCLEOTIDE SEQUENCE [LARGE SCALE GENOMIC DNA]</scope>
    <source>
        <strain evidence="2 3">MMS20-R1-14</strain>
    </source>
</reference>
<keyword evidence="3" id="KW-1185">Reference proteome</keyword>
<keyword evidence="1" id="KW-0472">Membrane</keyword>
<evidence type="ECO:0000256" key="1">
    <source>
        <dbReference type="SAM" id="Phobius"/>
    </source>
</evidence>
<name>A0ABS2IUJ6_9ACTN</name>
<dbReference type="RefSeq" id="WP_204925385.1">
    <property type="nucleotide sequence ID" value="NZ_JAFEUC010000006.1"/>
</dbReference>
<organism evidence="2 3">
    <name type="scientific">Micromonospora humida</name>
    <dbReference type="NCBI Taxonomy" id="2809018"/>
    <lineage>
        <taxon>Bacteria</taxon>
        <taxon>Bacillati</taxon>
        <taxon>Actinomycetota</taxon>
        <taxon>Actinomycetes</taxon>
        <taxon>Micromonosporales</taxon>
        <taxon>Micromonosporaceae</taxon>
        <taxon>Micromonospora</taxon>
    </lineage>
</organism>
<dbReference type="EMBL" id="JAFEUC010000006">
    <property type="protein sequence ID" value="MBM7077410.1"/>
    <property type="molecule type" value="Genomic_DNA"/>
</dbReference>
<sequence length="68" mass="7278">MAEHISSSDGRHRRPVLWLLLFVSITANAIASSVDTTTGSTVVSVLFGVTALVCAGSLVVGHYRHREQ</sequence>
<gene>
    <name evidence="2" type="ORF">JQX11_13820</name>
</gene>
<dbReference type="Proteomes" id="UP001518872">
    <property type="component" value="Unassembled WGS sequence"/>
</dbReference>
<comment type="caution">
    <text evidence="2">The sequence shown here is derived from an EMBL/GenBank/DDBJ whole genome shotgun (WGS) entry which is preliminary data.</text>
</comment>
<evidence type="ECO:0000313" key="3">
    <source>
        <dbReference type="Proteomes" id="UP001518872"/>
    </source>
</evidence>
<proteinExistence type="predicted"/>
<protein>
    <recommendedName>
        <fullName evidence="4">Secreted protein</fullName>
    </recommendedName>
</protein>
<evidence type="ECO:0000313" key="2">
    <source>
        <dbReference type="EMBL" id="MBM7077410.1"/>
    </source>
</evidence>
<evidence type="ECO:0008006" key="4">
    <source>
        <dbReference type="Google" id="ProtNLM"/>
    </source>
</evidence>
<feature type="transmembrane region" description="Helical" evidence="1">
    <location>
        <begin position="41"/>
        <end position="63"/>
    </location>
</feature>
<keyword evidence="1" id="KW-0812">Transmembrane</keyword>
<accession>A0ABS2IUJ6</accession>
<keyword evidence="1" id="KW-1133">Transmembrane helix</keyword>